<keyword evidence="1" id="KW-0812">Transmembrane</keyword>
<comment type="caution">
    <text evidence="2">The sequence shown here is derived from an EMBL/GenBank/DDBJ whole genome shotgun (WGS) entry which is preliminary data.</text>
</comment>
<evidence type="ECO:0000313" key="2">
    <source>
        <dbReference type="EMBL" id="KAL3880225.1"/>
    </source>
</evidence>
<dbReference type="Proteomes" id="UP001634394">
    <property type="component" value="Unassembled WGS sequence"/>
</dbReference>
<proteinExistence type="predicted"/>
<organism evidence="2 3">
    <name type="scientific">Sinanodonta woodiana</name>
    <name type="common">Chinese pond mussel</name>
    <name type="synonym">Anodonta woodiana</name>
    <dbReference type="NCBI Taxonomy" id="1069815"/>
    <lineage>
        <taxon>Eukaryota</taxon>
        <taxon>Metazoa</taxon>
        <taxon>Spiralia</taxon>
        <taxon>Lophotrochozoa</taxon>
        <taxon>Mollusca</taxon>
        <taxon>Bivalvia</taxon>
        <taxon>Autobranchia</taxon>
        <taxon>Heteroconchia</taxon>
        <taxon>Palaeoheterodonta</taxon>
        <taxon>Unionida</taxon>
        <taxon>Unionoidea</taxon>
        <taxon>Unionidae</taxon>
        <taxon>Unioninae</taxon>
        <taxon>Sinanodonta</taxon>
    </lineage>
</organism>
<dbReference type="EMBL" id="JBJQND010000004">
    <property type="protein sequence ID" value="KAL3880225.1"/>
    <property type="molecule type" value="Genomic_DNA"/>
</dbReference>
<gene>
    <name evidence="2" type="ORF">ACJMK2_032474</name>
</gene>
<keyword evidence="1" id="KW-0472">Membrane</keyword>
<evidence type="ECO:0000256" key="1">
    <source>
        <dbReference type="SAM" id="Phobius"/>
    </source>
</evidence>
<protein>
    <submittedName>
        <fullName evidence="2">Uncharacterized protein</fullName>
    </submittedName>
</protein>
<dbReference type="AlphaFoldDB" id="A0ABD3X5S7"/>
<sequence length="206" mass="22384">MVTLNTNLSSVKYFFCLVLVVVIRIGNCSITTIPTNHSPTISVDNSTILSTTLLSKTTATQSENITTIPSKAATTTLLTTGETGSFNDRTTSMKTSISSETINPTINGLSSTYTMTSKNPMTSTSHTFESSIAKWTTNPQINHTSAQHEQGNMAFEETELVILVVILSVSAITIIIAVIFGRLEFQQPKINLNNLRNPQFTVMTSI</sequence>
<reference evidence="2 3" key="1">
    <citation type="submission" date="2024-11" db="EMBL/GenBank/DDBJ databases">
        <title>Chromosome-level genome assembly of the freshwater bivalve Anodonta woodiana.</title>
        <authorList>
            <person name="Chen X."/>
        </authorList>
    </citation>
    <scope>NUCLEOTIDE SEQUENCE [LARGE SCALE GENOMIC DNA]</scope>
    <source>
        <strain evidence="2">MN2024</strain>
        <tissue evidence="2">Gills</tissue>
    </source>
</reference>
<accession>A0ABD3X5S7</accession>
<feature type="transmembrane region" description="Helical" evidence="1">
    <location>
        <begin position="160"/>
        <end position="180"/>
    </location>
</feature>
<keyword evidence="1" id="KW-1133">Transmembrane helix</keyword>
<name>A0ABD3X5S7_SINWO</name>
<keyword evidence="3" id="KW-1185">Reference proteome</keyword>
<evidence type="ECO:0000313" key="3">
    <source>
        <dbReference type="Proteomes" id="UP001634394"/>
    </source>
</evidence>